<comment type="caution">
    <text evidence="1">The sequence shown here is derived from an EMBL/GenBank/DDBJ whole genome shotgun (WGS) entry which is preliminary data.</text>
</comment>
<dbReference type="Proteomes" id="UP000288805">
    <property type="component" value="Unassembled WGS sequence"/>
</dbReference>
<evidence type="ECO:0000313" key="1">
    <source>
        <dbReference type="EMBL" id="RVX19849.1"/>
    </source>
</evidence>
<organism evidence="1 2">
    <name type="scientific">Vitis vinifera</name>
    <name type="common">Grape</name>
    <dbReference type="NCBI Taxonomy" id="29760"/>
    <lineage>
        <taxon>Eukaryota</taxon>
        <taxon>Viridiplantae</taxon>
        <taxon>Streptophyta</taxon>
        <taxon>Embryophyta</taxon>
        <taxon>Tracheophyta</taxon>
        <taxon>Spermatophyta</taxon>
        <taxon>Magnoliopsida</taxon>
        <taxon>eudicotyledons</taxon>
        <taxon>Gunneridae</taxon>
        <taxon>Pentapetalae</taxon>
        <taxon>rosids</taxon>
        <taxon>Vitales</taxon>
        <taxon>Vitaceae</taxon>
        <taxon>Viteae</taxon>
        <taxon>Vitis</taxon>
    </lineage>
</organism>
<dbReference type="InterPro" id="IPR036691">
    <property type="entry name" value="Endo/exonu/phosph_ase_sf"/>
</dbReference>
<protein>
    <recommendedName>
        <fullName evidence="3">Reverse transcriptase domain-containing protein</fullName>
    </recommendedName>
</protein>
<dbReference type="SUPFAM" id="SSF56219">
    <property type="entry name" value="DNase I-like"/>
    <property type="match status" value="1"/>
</dbReference>
<name>A0A438KF76_VITVI</name>
<evidence type="ECO:0000313" key="2">
    <source>
        <dbReference type="Proteomes" id="UP000288805"/>
    </source>
</evidence>
<accession>A0A438KF76</accession>
<dbReference type="AlphaFoldDB" id="A0A438KF76"/>
<dbReference type="Gene3D" id="3.60.10.10">
    <property type="entry name" value="Endonuclease/exonuclease/phosphatase"/>
    <property type="match status" value="1"/>
</dbReference>
<sequence length="495" mass="56053">MVLKFFIKTQKVDLVCIQETKIQDVSLGVVQSLRTGRFIEWGVVNARGASEGIVVFWDSRVLELVGMEVGVYSISCQFKNCDDGFVWFFTGVYGPTQRVVREDFWAELGAIRGVWNGLWCIGGGINVRWNNEVFGNVAIKKLEALSQVEFWDSKEKQVGGINLGGLVEGRDINISLFLKMANAHRKRNTMTKVKINGVSFTEEADIREGIVQAFQSLLSKPPREWRPSVRDMRFTILHTNEAIDLRLRSNRVGVLCKLDIEKAYDHSSRGLKVGGSIIPVLVCSSYEGAQLPSWKGKRGWLLVWLQSVREKWGGLGDFPFVVYKSELIPIGKVSNVMKLATIFCCRVGVPLTTYLGLPLGAAHNSMVAWDGVEERPLNDWEIGMVESFLSRIQDKVVVKEREDKVFWAVTRSGSFSVKSLYFILENVRVSPFPTSIVWNAWVPPKTRLLLELLFSLFKVCWAIHAAIRGTLLEWQSLFIGRKRKKVWRAAPLCPF</sequence>
<reference evidence="1 2" key="1">
    <citation type="journal article" date="2018" name="PLoS Genet.">
        <title>Population sequencing reveals clonal diversity and ancestral inbreeding in the grapevine cultivar Chardonnay.</title>
        <authorList>
            <person name="Roach M.J."/>
            <person name="Johnson D.L."/>
            <person name="Bohlmann J."/>
            <person name="van Vuuren H.J."/>
            <person name="Jones S.J."/>
            <person name="Pretorius I.S."/>
            <person name="Schmidt S.A."/>
            <person name="Borneman A.R."/>
        </authorList>
    </citation>
    <scope>NUCLEOTIDE SEQUENCE [LARGE SCALE GENOMIC DNA]</scope>
    <source>
        <strain evidence="2">cv. Chardonnay</strain>
        <tissue evidence="1">Leaf</tissue>
    </source>
</reference>
<gene>
    <name evidence="1" type="ORF">CK203_005109</name>
</gene>
<proteinExistence type="predicted"/>
<evidence type="ECO:0008006" key="3">
    <source>
        <dbReference type="Google" id="ProtNLM"/>
    </source>
</evidence>
<dbReference type="EMBL" id="QGNW01000008">
    <property type="protein sequence ID" value="RVX19849.1"/>
    <property type="molecule type" value="Genomic_DNA"/>
</dbReference>